<gene>
    <name evidence="1" type="ORF">ACH49Z_10915</name>
</gene>
<dbReference type="InterPro" id="IPR011008">
    <property type="entry name" value="Dimeric_a/b-barrel"/>
</dbReference>
<keyword evidence="2" id="KW-1185">Reference proteome</keyword>
<organism evidence="1 2">
    <name type="scientific">Nocardia testacea</name>
    <dbReference type="NCBI Taxonomy" id="248551"/>
    <lineage>
        <taxon>Bacteria</taxon>
        <taxon>Bacillati</taxon>
        <taxon>Actinomycetota</taxon>
        <taxon>Actinomycetes</taxon>
        <taxon>Mycobacteriales</taxon>
        <taxon>Nocardiaceae</taxon>
        <taxon>Nocardia</taxon>
    </lineage>
</organism>
<name>A0ABW7VUT8_9NOCA</name>
<dbReference type="SUPFAM" id="SSF54909">
    <property type="entry name" value="Dimeric alpha+beta barrel"/>
    <property type="match status" value="1"/>
</dbReference>
<dbReference type="Proteomes" id="UP001611494">
    <property type="component" value="Unassembled WGS sequence"/>
</dbReference>
<proteinExistence type="predicted"/>
<sequence>MTKLIIALHGTGLDARLAAPELRNALAAAGATAVALNLDDADVAPAMMRFGPAARITALVSVWTEGDPAAAVGTVADAAEEPAPHAYRVREHVRLDPLPVPDGTRSDALADIALLRRPESMPRAEYLRYWLVHHTPIAIRTQNTVAYIQNVVEETLTPAAPEIAAIVEEHFPMAAMTDPHAFYGSGGDQAELDRRITELMASVARFGADTGLDLVPTSRYHWNL</sequence>
<protein>
    <recommendedName>
        <fullName evidence="3">EthD domain-containing protein</fullName>
    </recommendedName>
</protein>
<dbReference type="RefSeq" id="WP_397061760.1">
    <property type="nucleotide sequence ID" value="NZ_JBIRYL010000001.1"/>
</dbReference>
<reference evidence="1 2" key="1">
    <citation type="submission" date="2024-10" db="EMBL/GenBank/DDBJ databases">
        <title>The Natural Products Discovery Center: Release of the First 8490 Sequenced Strains for Exploring Actinobacteria Biosynthetic Diversity.</title>
        <authorList>
            <person name="Kalkreuter E."/>
            <person name="Kautsar S.A."/>
            <person name="Yang D."/>
            <person name="Bader C.D."/>
            <person name="Teijaro C.N."/>
            <person name="Fluegel L."/>
            <person name="Davis C.M."/>
            <person name="Simpson J.R."/>
            <person name="Lauterbach L."/>
            <person name="Steele A.D."/>
            <person name="Gui C."/>
            <person name="Meng S."/>
            <person name="Li G."/>
            <person name="Viehrig K."/>
            <person name="Ye F."/>
            <person name="Su P."/>
            <person name="Kiefer A.F."/>
            <person name="Nichols A."/>
            <person name="Cepeda A.J."/>
            <person name="Yan W."/>
            <person name="Fan B."/>
            <person name="Jiang Y."/>
            <person name="Adhikari A."/>
            <person name="Zheng C.-J."/>
            <person name="Schuster L."/>
            <person name="Cowan T.M."/>
            <person name="Smanski M.J."/>
            <person name="Chevrette M.G."/>
            <person name="De Carvalho L.P.S."/>
            <person name="Shen B."/>
        </authorList>
    </citation>
    <scope>NUCLEOTIDE SEQUENCE [LARGE SCALE GENOMIC DNA]</scope>
    <source>
        <strain evidence="1 2">NPDC019377</strain>
    </source>
</reference>
<dbReference type="EMBL" id="JBIRYL010000001">
    <property type="protein sequence ID" value="MFI2230352.1"/>
    <property type="molecule type" value="Genomic_DNA"/>
</dbReference>
<accession>A0ABW7VUT8</accession>
<evidence type="ECO:0000313" key="2">
    <source>
        <dbReference type="Proteomes" id="UP001611494"/>
    </source>
</evidence>
<comment type="caution">
    <text evidence="1">The sequence shown here is derived from an EMBL/GenBank/DDBJ whole genome shotgun (WGS) entry which is preliminary data.</text>
</comment>
<dbReference type="Gene3D" id="3.30.70.100">
    <property type="match status" value="1"/>
</dbReference>
<evidence type="ECO:0000313" key="1">
    <source>
        <dbReference type="EMBL" id="MFI2230352.1"/>
    </source>
</evidence>
<evidence type="ECO:0008006" key="3">
    <source>
        <dbReference type="Google" id="ProtNLM"/>
    </source>
</evidence>